<evidence type="ECO:0008006" key="3">
    <source>
        <dbReference type="Google" id="ProtNLM"/>
    </source>
</evidence>
<dbReference type="AlphaFoldDB" id="A0A0R2PK64"/>
<name>A0A0R2PK64_9GAMM</name>
<dbReference type="PANTHER" id="PTHR35602:SF3">
    <property type="entry name" value="ESTERASE YQIA"/>
    <property type="match status" value="1"/>
</dbReference>
<dbReference type="Pfam" id="PF05728">
    <property type="entry name" value="UPF0227"/>
    <property type="match status" value="1"/>
</dbReference>
<sequence>MTKILYLHGFASSADSTKALQLKKYIELHTKQTNILIPNIENNILKAVDQINLLMQTEKPTALIGSSLGGFYGTYFAEEYGVKFIGINPAVMPPAQMSQYLGENKNYSTGEKFIINQDQLDLLDAMAEKIKTIKPGSNYMVLLQSLDEVLDYRAALSFYRGAYLNVTYGGSHSFENFEDYFQKIRLFLNLH</sequence>
<proteinExistence type="predicted"/>
<dbReference type="InterPro" id="IPR029058">
    <property type="entry name" value="AB_hydrolase_fold"/>
</dbReference>
<dbReference type="SUPFAM" id="SSF53474">
    <property type="entry name" value="alpha/beta-Hydrolases"/>
    <property type="match status" value="1"/>
</dbReference>
<dbReference type="PANTHER" id="PTHR35602">
    <property type="entry name" value="ESTERASE YQIA-RELATED"/>
    <property type="match status" value="1"/>
</dbReference>
<comment type="caution">
    <text evidence="1">The sequence shown here is derived from an EMBL/GenBank/DDBJ whole genome shotgun (WGS) entry which is preliminary data.</text>
</comment>
<reference evidence="2" key="1">
    <citation type="submission" date="2015-10" db="EMBL/GenBank/DDBJ databases">
        <title>Metagenome-Assembled Genomes uncover a global brackish microbiome.</title>
        <authorList>
            <person name="Hugerth L.W."/>
            <person name="Larsson J."/>
            <person name="Alneberg J."/>
            <person name="Lindh M.V."/>
            <person name="Legrand C."/>
            <person name="Pinhassi J."/>
            <person name="Andersson A."/>
        </authorList>
    </citation>
    <scope>NUCLEOTIDE SEQUENCE [LARGE SCALE GENOMIC DNA]</scope>
</reference>
<organism evidence="1 2">
    <name type="scientific">SAR86 cluster bacterium BACL1 MAG-120920-bin57</name>
    <dbReference type="NCBI Taxonomy" id="1655571"/>
    <lineage>
        <taxon>Bacteria</taxon>
        <taxon>Pseudomonadati</taxon>
        <taxon>Pseudomonadota</taxon>
        <taxon>Gammaproteobacteria</taxon>
        <taxon>SAR86 cluster</taxon>
    </lineage>
</organism>
<dbReference type="Gene3D" id="3.40.50.1820">
    <property type="entry name" value="alpha/beta hydrolase"/>
    <property type="match status" value="1"/>
</dbReference>
<dbReference type="InterPro" id="IPR008886">
    <property type="entry name" value="UPF0227/Esterase_YqiA"/>
</dbReference>
<evidence type="ECO:0000313" key="1">
    <source>
        <dbReference type="EMBL" id="KRO38369.1"/>
    </source>
</evidence>
<evidence type="ECO:0000313" key="2">
    <source>
        <dbReference type="Proteomes" id="UP000050874"/>
    </source>
</evidence>
<accession>A0A0R2PK64</accession>
<dbReference type="Proteomes" id="UP000050874">
    <property type="component" value="Unassembled WGS sequence"/>
</dbReference>
<protein>
    <recommendedName>
        <fullName evidence="3">Esterase</fullName>
    </recommendedName>
</protein>
<dbReference type="EMBL" id="LIAV01000342">
    <property type="protein sequence ID" value="KRO38369.1"/>
    <property type="molecule type" value="Genomic_DNA"/>
</dbReference>
<gene>
    <name evidence="1" type="ORF">ABR63_00185</name>
</gene>